<evidence type="ECO:0000256" key="2">
    <source>
        <dbReference type="SAM" id="Phobius"/>
    </source>
</evidence>
<dbReference type="PANTHER" id="PTHR37461">
    <property type="entry name" value="ANTI-SIGMA-K FACTOR RSKA"/>
    <property type="match status" value="1"/>
</dbReference>
<evidence type="ECO:0000259" key="3">
    <source>
        <dbReference type="Pfam" id="PF10099"/>
    </source>
</evidence>
<evidence type="ECO:0000313" key="5">
    <source>
        <dbReference type="Proteomes" id="UP000315003"/>
    </source>
</evidence>
<keyword evidence="2" id="KW-1133">Transmembrane helix</keyword>
<dbReference type="Proteomes" id="UP000315003">
    <property type="component" value="Chromosome"/>
</dbReference>
<dbReference type="RefSeq" id="WP_145270493.1">
    <property type="nucleotide sequence ID" value="NZ_CP036272.1"/>
</dbReference>
<accession>A0A517SS45</accession>
<sequence>MSQTDFESVEELLAGEVLGDLTDDERTQLSRLERQMPVDVNERRRDLEHAAAALSCVAATPQSRLPDELAQTIRQQGYQSLRQPRSQRDQVSSQTSAVSEGTVRPATKAPPKSTTTSMRELIAWVACAAALLVAVGLYASSQQKDAGPITLTSTELYQDLLQRKGVSQIDWSPGTTPFDNPVSGKVVWDNEKQQGIMQFVGMPINDPTVEQYQLWIIDPERDEEPIDGGVFDVTASGEVLIPIDAKLKVVSPAAFAITIEQPGGVVVSTQERLPLLAPVES</sequence>
<keyword evidence="5" id="KW-1185">Reference proteome</keyword>
<organism evidence="4 5">
    <name type="scientific">Stieleria bergensis</name>
    <dbReference type="NCBI Taxonomy" id="2528025"/>
    <lineage>
        <taxon>Bacteria</taxon>
        <taxon>Pseudomonadati</taxon>
        <taxon>Planctomycetota</taxon>
        <taxon>Planctomycetia</taxon>
        <taxon>Pirellulales</taxon>
        <taxon>Pirellulaceae</taxon>
        <taxon>Stieleria</taxon>
    </lineage>
</organism>
<protein>
    <submittedName>
        <fullName evidence="4">Anti-sigma-K factor rskA</fullName>
    </submittedName>
</protein>
<dbReference type="EMBL" id="CP036272">
    <property type="protein sequence ID" value="QDT58957.1"/>
    <property type="molecule type" value="Genomic_DNA"/>
</dbReference>
<dbReference type="AlphaFoldDB" id="A0A517SS45"/>
<dbReference type="InterPro" id="IPR018764">
    <property type="entry name" value="RskA_C"/>
</dbReference>
<name>A0A517SS45_9BACT</name>
<dbReference type="InterPro" id="IPR051474">
    <property type="entry name" value="Anti-sigma-K/W_factor"/>
</dbReference>
<reference evidence="4 5" key="1">
    <citation type="submission" date="2019-02" db="EMBL/GenBank/DDBJ databases">
        <title>Deep-cultivation of Planctomycetes and their phenomic and genomic characterization uncovers novel biology.</title>
        <authorList>
            <person name="Wiegand S."/>
            <person name="Jogler M."/>
            <person name="Boedeker C."/>
            <person name="Pinto D."/>
            <person name="Vollmers J."/>
            <person name="Rivas-Marin E."/>
            <person name="Kohn T."/>
            <person name="Peeters S.H."/>
            <person name="Heuer A."/>
            <person name="Rast P."/>
            <person name="Oberbeckmann S."/>
            <person name="Bunk B."/>
            <person name="Jeske O."/>
            <person name="Meyerdierks A."/>
            <person name="Storesund J.E."/>
            <person name="Kallscheuer N."/>
            <person name="Luecker S."/>
            <person name="Lage O.M."/>
            <person name="Pohl T."/>
            <person name="Merkel B.J."/>
            <person name="Hornburger P."/>
            <person name="Mueller R.-W."/>
            <person name="Bruemmer F."/>
            <person name="Labrenz M."/>
            <person name="Spormann A.M."/>
            <person name="Op den Camp H."/>
            <person name="Overmann J."/>
            <person name="Amann R."/>
            <person name="Jetten M.S.M."/>
            <person name="Mascher T."/>
            <person name="Medema M.H."/>
            <person name="Devos D.P."/>
            <person name="Kaster A.-K."/>
            <person name="Ovreas L."/>
            <person name="Rohde M."/>
            <person name="Galperin M.Y."/>
            <person name="Jogler C."/>
        </authorList>
    </citation>
    <scope>NUCLEOTIDE SEQUENCE [LARGE SCALE GENOMIC DNA]</scope>
    <source>
        <strain evidence="4 5">SV_7m_r</strain>
    </source>
</reference>
<dbReference type="OrthoDB" id="5624446at2"/>
<feature type="transmembrane region" description="Helical" evidence="2">
    <location>
        <begin position="121"/>
        <end position="139"/>
    </location>
</feature>
<keyword evidence="2" id="KW-0812">Transmembrane</keyword>
<feature type="compositionally biased region" description="Polar residues" evidence="1">
    <location>
        <begin position="78"/>
        <end position="99"/>
    </location>
</feature>
<proteinExistence type="predicted"/>
<feature type="domain" description="Anti-sigma K factor RskA C-terminal" evidence="3">
    <location>
        <begin position="124"/>
        <end position="265"/>
    </location>
</feature>
<dbReference type="Pfam" id="PF10099">
    <property type="entry name" value="RskA_C"/>
    <property type="match status" value="1"/>
</dbReference>
<evidence type="ECO:0000313" key="4">
    <source>
        <dbReference type="EMBL" id="QDT58957.1"/>
    </source>
</evidence>
<dbReference type="PANTHER" id="PTHR37461:SF1">
    <property type="entry name" value="ANTI-SIGMA-K FACTOR RSKA"/>
    <property type="match status" value="1"/>
</dbReference>
<feature type="region of interest" description="Disordered" evidence="1">
    <location>
        <begin position="78"/>
        <end position="114"/>
    </location>
</feature>
<evidence type="ECO:0000256" key="1">
    <source>
        <dbReference type="SAM" id="MobiDB-lite"/>
    </source>
</evidence>
<dbReference type="GO" id="GO:0016989">
    <property type="term" value="F:sigma factor antagonist activity"/>
    <property type="evidence" value="ECO:0007669"/>
    <property type="project" value="TreeGrafter"/>
</dbReference>
<gene>
    <name evidence="4" type="ORF">SV7mr_14590</name>
</gene>
<dbReference type="GO" id="GO:0006417">
    <property type="term" value="P:regulation of translation"/>
    <property type="evidence" value="ECO:0007669"/>
    <property type="project" value="TreeGrafter"/>
</dbReference>
<dbReference type="GO" id="GO:0005886">
    <property type="term" value="C:plasma membrane"/>
    <property type="evidence" value="ECO:0007669"/>
    <property type="project" value="InterPro"/>
</dbReference>
<keyword evidence="2" id="KW-0472">Membrane</keyword>
<feature type="compositionally biased region" description="Low complexity" evidence="1">
    <location>
        <begin position="105"/>
        <end position="114"/>
    </location>
</feature>